<protein>
    <recommendedName>
        <fullName evidence="2">SMODS and SLOG-associating 2TM effector domain-containing protein</fullName>
    </recommendedName>
</protein>
<comment type="caution">
    <text evidence="3">The sequence shown here is derived from an EMBL/GenBank/DDBJ whole genome shotgun (WGS) entry which is preliminary data.</text>
</comment>
<sequence>MSINNYWLAYKNYRKKVKRARRIRRFRGKIAPYLKGDFGVELNYKLWITKGARFKASERNNIGDNLSSQTIGYLSAYLIIFNLVNVYEISFLIKFTIDQLGFISTALSILILLYSQFENAKKHAIKSEKFHQCGLEIAELYNELRMVKTFATINNKEDRIKKISERYDEILKKYENHLPIDLDDFTRTKPNYFELTRFGIIWIHIKKYFLIKFKYHLMIYGPILLFIGYQIGAKVK</sequence>
<evidence type="ECO:0000313" key="3">
    <source>
        <dbReference type="EMBL" id="PTB92309.1"/>
    </source>
</evidence>
<evidence type="ECO:0000259" key="2">
    <source>
        <dbReference type="Pfam" id="PF18160"/>
    </source>
</evidence>
<feature type="transmembrane region" description="Helical" evidence="1">
    <location>
        <begin position="71"/>
        <end position="93"/>
    </location>
</feature>
<reference evidence="3 4" key="1">
    <citation type="submission" date="2018-03" db="EMBL/GenBank/DDBJ databases">
        <title>Cross-interface Injection: A General Nanoliter Liquid Handling Method Applied to Single Cells Genome Amplification Automated Nanoliter Liquid Handling Applied to Single Cell Multiple Displacement Amplification.</title>
        <authorList>
            <person name="Yun J."/>
            <person name="Xu P."/>
            <person name="Xu J."/>
            <person name="Dai X."/>
            <person name="Wang Y."/>
            <person name="Zheng X."/>
            <person name="Cao C."/>
            <person name="Yi Q."/>
            <person name="Zhu Y."/>
            <person name="Wang L."/>
            <person name="Dong Z."/>
            <person name="Huang Y."/>
            <person name="Huang L."/>
            <person name="Du W."/>
        </authorList>
    </citation>
    <scope>NUCLEOTIDE SEQUENCE [LARGE SCALE GENOMIC DNA]</scope>
    <source>
        <strain evidence="3 4">Z-D1-2</strain>
    </source>
</reference>
<proteinExistence type="predicted"/>
<evidence type="ECO:0000313" key="4">
    <source>
        <dbReference type="Proteomes" id="UP000240608"/>
    </source>
</evidence>
<gene>
    <name evidence="3" type="ORF">C9994_14280</name>
</gene>
<feature type="transmembrane region" description="Helical" evidence="1">
    <location>
        <begin position="99"/>
        <end position="117"/>
    </location>
</feature>
<feature type="transmembrane region" description="Helical" evidence="1">
    <location>
        <begin position="215"/>
        <end position="232"/>
    </location>
</feature>
<dbReference type="NCBIfam" id="NF033631">
    <property type="entry name" value="SLATT_5"/>
    <property type="match status" value="1"/>
</dbReference>
<keyword evidence="1" id="KW-0472">Membrane</keyword>
<name>A0A2T4DEM6_9BACT</name>
<dbReference type="Proteomes" id="UP000240608">
    <property type="component" value="Unassembled WGS sequence"/>
</dbReference>
<dbReference type="InterPro" id="IPR041115">
    <property type="entry name" value="SLATT_5"/>
</dbReference>
<evidence type="ECO:0000256" key="1">
    <source>
        <dbReference type="SAM" id="Phobius"/>
    </source>
</evidence>
<dbReference type="AlphaFoldDB" id="A0A2T4DEM6"/>
<keyword evidence="1" id="KW-0812">Transmembrane</keyword>
<accession>A0A2T4DEM6</accession>
<keyword evidence="1" id="KW-1133">Transmembrane helix</keyword>
<organism evidence="3 4">
    <name type="scientific">Marivirga lumbricoides</name>
    <dbReference type="NCBI Taxonomy" id="1046115"/>
    <lineage>
        <taxon>Bacteria</taxon>
        <taxon>Pseudomonadati</taxon>
        <taxon>Bacteroidota</taxon>
        <taxon>Cytophagia</taxon>
        <taxon>Cytophagales</taxon>
        <taxon>Marivirgaceae</taxon>
        <taxon>Marivirga</taxon>
    </lineage>
</organism>
<feature type="domain" description="SMODS and SLOG-associating 2TM effector" evidence="2">
    <location>
        <begin position="41"/>
        <end position="227"/>
    </location>
</feature>
<dbReference type="Pfam" id="PF18160">
    <property type="entry name" value="SLATT_5"/>
    <property type="match status" value="1"/>
</dbReference>
<dbReference type="EMBL" id="PYVU01000245">
    <property type="protein sequence ID" value="PTB92309.1"/>
    <property type="molecule type" value="Genomic_DNA"/>
</dbReference>